<dbReference type="Pfam" id="PF03357">
    <property type="entry name" value="Snf7"/>
    <property type="match status" value="1"/>
</dbReference>
<dbReference type="InterPro" id="IPR005024">
    <property type="entry name" value="Snf7_fam"/>
</dbReference>
<sequence length="420" mass="48325">MSDNLSYLLSVPGFRQSRLSSLYSSFTKLKDINPEGYQANLTAWTHLIPHLIKDKRLNVTGHSLMLLDWTSVVSSVTLPDLGPPKELLLVFKTLVQDEAIVPLSWFKLKGLQRDPWYTKLTLWFTQPTIQWEKEPFVSVNELKIKSQNAYHEHVRRGDKILYSKHELLALLKDYDVSDMDLHLLLVHWSKDLGYCVVEGDYIKFGDGPITEWEKSVIDLDRQHLILQLQISDVEAKIKGIDFDIKLIVIDYKKDEIVKLKVTNLLHLKHLLRKSLSKYLETSKLIQNLQTTLKEASTNLDLVSILETSNKALKSLNSHVDLKRLADLKDDVEENIDRSNQISEIMMNMTEPNDDQEIEDELQNLVDEQEAIEKKKQDEAIERLGKLTLNGVGDVNDINETNEDKDDIVTTNNSTQLLTEL</sequence>
<dbReference type="Gene3D" id="6.10.140.1230">
    <property type="match status" value="1"/>
</dbReference>
<accession>A0A9P8AIB5</accession>
<feature type="coiled-coil region" evidence="1">
    <location>
        <begin position="321"/>
        <end position="381"/>
    </location>
</feature>
<protein>
    <submittedName>
        <fullName evidence="2">Uncharacterized protein</fullName>
    </submittedName>
</protein>
<evidence type="ECO:0000256" key="1">
    <source>
        <dbReference type="SAM" id="Coils"/>
    </source>
</evidence>
<dbReference type="AlphaFoldDB" id="A0A9P8AIB5"/>
<reference evidence="2" key="1">
    <citation type="submission" date="2021-03" db="EMBL/GenBank/DDBJ databases">
        <authorList>
            <person name="Palmer J.M."/>
        </authorList>
    </citation>
    <scope>NUCLEOTIDE SEQUENCE</scope>
    <source>
        <strain evidence="2">ARV_011</strain>
    </source>
</reference>
<name>A0A9P8AIB5_9ASCO</name>
<organism evidence="2 3">
    <name type="scientific">Scheffersomyces spartinae</name>
    <dbReference type="NCBI Taxonomy" id="45513"/>
    <lineage>
        <taxon>Eukaryota</taxon>
        <taxon>Fungi</taxon>
        <taxon>Dikarya</taxon>
        <taxon>Ascomycota</taxon>
        <taxon>Saccharomycotina</taxon>
        <taxon>Pichiomycetes</taxon>
        <taxon>Debaryomycetaceae</taxon>
        <taxon>Scheffersomyces</taxon>
    </lineage>
</organism>
<comment type="caution">
    <text evidence="2">The sequence shown here is derived from an EMBL/GenBank/DDBJ whole genome shotgun (WGS) entry which is preliminary data.</text>
</comment>
<evidence type="ECO:0000313" key="2">
    <source>
        <dbReference type="EMBL" id="KAG7192944.1"/>
    </source>
</evidence>
<dbReference type="RefSeq" id="XP_043048494.1">
    <property type="nucleotide sequence ID" value="XM_043192199.1"/>
</dbReference>
<dbReference type="GO" id="GO:0007034">
    <property type="term" value="P:vacuolar transport"/>
    <property type="evidence" value="ECO:0007669"/>
    <property type="project" value="InterPro"/>
</dbReference>
<dbReference type="GeneID" id="66114775"/>
<dbReference type="EMBL" id="JAHMUF010000015">
    <property type="protein sequence ID" value="KAG7192944.1"/>
    <property type="molecule type" value="Genomic_DNA"/>
</dbReference>
<keyword evidence="3" id="KW-1185">Reference proteome</keyword>
<evidence type="ECO:0000313" key="3">
    <source>
        <dbReference type="Proteomes" id="UP000790833"/>
    </source>
</evidence>
<dbReference type="Proteomes" id="UP000790833">
    <property type="component" value="Unassembled WGS sequence"/>
</dbReference>
<gene>
    <name evidence="2" type="ORF">KQ657_001401</name>
</gene>
<dbReference type="OrthoDB" id="10250120at2759"/>
<proteinExistence type="predicted"/>
<keyword evidence="1" id="KW-0175">Coiled coil</keyword>